<organism evidence="13 14">
    <name type="scientific">Candidatus Coxiella mudrowiae</name>
    <dbReference type="NCBI Taxonomy" id="2054173"/>
    <lineage>
        <taxon>Bacteria</taxon>
        <taxon>Pseudomonadati</taxon>
        <taxon>Pseudomonadota</taxon>
        <taxon>Gammaproteobacteria</taxon>
        <taxon>Legionellales</taxon>
        <taxon>Coxiellaceae</taxon>
        <taxon>Coxiella</taxon>
    </lineage>
</organism>
<evidence type="ECO:0000259" key="10">
    <source>
        <dbReference type="Pfam" id="PF04095"/>
    </source>
</evidence>
<dbReference type="PANTHER" id="PTHR11098">
    <property type="entry name" value="NICOTINATE PHOSPHORIBOSYLTRANSFERASE"/>
    <property type="match status" value="1"/>
</dbReference>
<dbReference type="GO" id="GO:0016757">
    <property type="term" value="F:glycosyltransferase activity"/>
    <property type="evidence" value="ECO:0007669"/>
    <property type="project" value="UniProtKB-KW"/>
</dbReference>
<evidence type="ECO:0000256" key="7">
    <source>
        <dbReference type="ARBA" id="ARBA00022679"/>
    </source>
</evidence>
<comment type="pathway">
    <text evidence="1 9">Cofactor biosynthesis; NAD(+) biosynthesis; nicotinate D-ribonucleotide from nicotinate: step 1/1.</text>
</comment>
<dbReference type="Proteomes" id="UP000063965">
    <property type="component" value="Chromosome"/>
</dbReference>
<evidence type="ECO:0000256" key="9">
    <source>
        <dbReference type="RuleBase" id="RU365100"/>
    </source>
</evidence>
<protein>
    <recommendedName>
        <fullName evidence="3 9">Nicotinate phosphoribosyltransferase</fullName>
        <ecNumber evidence="3 9">6.3.4.21</ecNumber>
    </recommendedName>
</protein>
<evidence type="ECO:0000256" key="2">
    <source>
        <dbReference type="ARBA" id="ARBA00010897"/>
    </source>
</evidence>
<comment type="function">
    <text evidence="9">Catalyzes the first step in the biosynthesis of NAD from nicotinic acid, the ATP-dependent synthesis of beta-nicotinate D-ribonucleotide from nicotinate and 5-phospho-D-ribose 1-phosphate.</text>
</comment>
<dbReference type="InterPro" id="IPR041525">
    <property type="entry name" value="N/Namide_PRibTrfase"/>
</dbReference>
<keyword evidence="4" id="KW-0597">Phosphoprotein</keyword>
<dbReference type="PANTHER" id="PTHR11098:SF1">
    <property type="entry name" value="NICOTINATE PHOSPHORIBOSYLTRANSFERASE"/>
    <property type="match status" value="1"/>
</dbReference>
<dbReference type="InterPro" id="IPR007229">
    <property type="entry name" value="Nic_PRibTrfase-Fam"/>
</dbReference>
<evidence type="ECO:0000256" key="4">
    <source>
        <dbReference type="ARBA" id="ARBA00022553"/>
    </source>
</evidence>
<dbReference type="Pfam" id="PF04095">
    <property type="entry name" value="NAPRTase"/>
    <property type="match status" value="1"/>
</dbReference>
<evidence type="ECO:0000256" key="8">
    <source>
        <dbReference type="ARBA" id="ARBA00048668"/>
    </source>
</evidence>
<dbReference type="InterPro" id="IPR036068">
    <property type="entry name" value="Nicotinate_pribotase-like_C"/>
</dbReference>
<name>A0ABN4HSJ1_9COXI</name>
<keyword evidence="6 9" id="KW-0662">Pyridine nucleotide biosynthesis</keyword>
<dbReference type="Gene3D" id="3.20.140.10">
    <property type="entry name" value="nicotinate phosphoribosyltransferase"/>
    <property type="match status" value="1"/>
</dbReference>
<dbReference type="InterPro" id="IPR041619">
    <property type="entry name" value="NAPRTase_C"/>
</dbReference>
<evidence type="ECO:0000256" key="3">
    <source>
        <dbReference type="ARBA" id="ARBA00013236"/>
    </source>
</evidence>
<feature type="domain" description="Nicotinate phosphoribosyltransferase C-terminal" evidence="12">
    <location>
        <begin position="352"/>
        <end position="455"/>
    </location>
</feature>
<comment type="catalytic activity">
    <reaction evidence="8 9">
        <text>5-phospho-alpha-D-ribose 1-diphosphate + nicotinate + ATP + H2O = nicotinate beta-D-ribonucleotide + ADP + phosphate + diphosphate</text>
        <dbReference type="Rhea" id="RHEA:36163"/>
        <dbReference type="ChEBI" id="CHEBI:15377"/>
        <dbReference type="ChEBI" id="CHEBI:30616"/>
        <dbReference type="ChEBI" id="CHEBI:32544"/>
        <dbReference type="ChEBI" id="CHEBI:33019"/>
        <dbReference type="ChEBI" id="CHEBI:43474"/>
        <dbReference type="ChEBI" id="CHEBI:57502"/>
        <dbReference type="ChEBI" id="CHEBI:58017"/>
        <dbReference type="ChEBI" id="CHEBI:456216"/>
        <dbReference type="EC" id="6.3.4.21"/>
    </reaction>
</comment>
<dbReference type="NCBIfam" id="TIGR01513">
    <property type="entry name" value="NAPRTase_put"/>
    <property type="match status" value="1"/>
</dbReference>
<reference evidence="13 14" key="1">
    <citation type="journal article" date="2015" name="Genome Biol. Evol.">
        <title>Distinctive Genome Reduction Rates Revealed by Genomic Analyses of Two Coxiella-Like Endosymbionts in Ticks.</title>
        <authorList>
            <person name="Gottlieb Y."/>
            <person name="Lalzar I."/>
            <person name="Klasson L."/>
        </authorList>
    </citation>
    <scope>NUCLEOTIDE SEQUENCE [LARGE SCALE GENOMIC DNA]</scope>
    <source>
        <strain evidence="13 14">CRt</strain>
    </source>
</reference>
<evidence type="ECO:0000313" key="14">
    <source>
        <dbReference type="Proteomes" id="UP000063965"/>
    </source>
</evidence>
<evidence type="ECO:0000259" key="11">
    <source>
        <dbReference type="Pfam" id="PF17767"/>
    </source>
</evidence>
<keyword evidence="14" id="KW-1185">Reference proteome</keyword>
<evidence type="ECO:0000256" key="6">
    <source>
        <dbReference type="ARBA" id="ARBA00022642"/>
    </source>
</evidence>
<dbReference type="CDD" id="cd01570">
    <property type="entry name" value="NAPRTase_A"/>
    <property type="match status" value="1"/>
</dbReference>
<comment type="PTM">
    <text evidence="9">Transiently phosphorylated on a His residue during the reaction cycle. Phosphorylation strongly increases the affinity for substrates and increases the rate of nicotinate D-ribonucleotide production. Dephosphorylation regenerates the low-affinity form of the enzyme, leading to product release.</text>
</comment>
<dbReference type="NCBIfam" id="NF006695">
    <property type="entry name" value="PRK09243.1-2"/>
    <property type="match status" value="1"/>
</dbReference>
<evidence type="ECO:0000259" key="12">
    <source>
        <dbReference type="Pfam" id="PF17956"/>
    </source>
</evidence>
<dbReference type="SUPFAM" id="SSF54675">
    <property type="entry name" value="Nicotinate/Quinolinate PRTase N-terminal domain-like"/>
    <property type="match status" value="1"/>
</dbReference>
<dbReference type="EC" id="6.3.4.21" evidence="3 9"/>
<evidence type="ECO:0000256" key="1">
    <source>
        <dbReference type="ARBA" id="ARBA00004952"/>
    </source>
</evidence>
<dbReference type="RefSeq" id="WP_048875288.1">
    <property type="nucleotide sequence ID" value="NZ_CP011126.1"/>
</dbReference>
<evidence type="ECO:0000313" key="13">
    <source>
        <dbReference type="EMBL" id="AKQ33670.1"/>
    </source>
</evidence>
<dbReference type="NCBIfam" id="NF009131">
    <property type="entry name" value="PRK12484.1"/>
    <property type="match status" value="1"/>
</dbReference>
<feature type="domain" description="Nicotinate phosphoribosyltransferase N-terminal" evidence="11">
    <location>
        <begin position="9"/>
        <end position="130"/>
    </location>
</feature>
<proteinExistence type="inferred from homology"/>
<feature type="domain" description="Nicotinate/nicotinamide phosphoribosyltransferase" evidence="10">
    <location>
        <begin position="151"/>
        <end position="315"/>
    </location>
</feature>
<dbReference type="InterPro" id="IPR013785">
    <property type="entry name" value="Aldolase_TIM"/>
</dbReference>
<gene>
    <name evidence="13" type="ORF">CleRT_09470</name>
</gene>
<comment type="similarity">
    <text evidence="2 9">Belongs to the NAPRTase family.</text>
</comment>
<dbReference type="InterPro" id="IPR006405">
    <property type="entry name" value="Nic_PRibTrfase_pncB"/>
</dbReference>
<sequence>MIHFTATYTDFYQLTIGQVYFLEGKKNQVAVFDYFFRKLPFKGGYAIFSGLEDLLTILQQFKFSKRDIDFLFHQGFHSEFLHYLKNFRFNGNVYASQEGDLIFPTRPVLTIEAPLIEAQIIETLILNILNFQTLIATKASRIRYVAGDKRLIDFGLRRTAGLAGYYASRAAIVGGFDATSNVIAGRDYAIPVAGTMSHSFVQSYDNELSAFRDFAESRPQDCVLLVDTYDTLKSGVPNAIQVGKEMESRGQQLKGVRLDSGGLSYLAKKTRKMLDEAGLSYVKIVASNQLDEYVIKSLLEQKSPIDIFGVGTKLVIGEPDGVLDGVYKLAFSHNKPRFKLSETPTKITLPYKKQVYRLLDNQGSFLGADVVTLVDEKDTDIMYHPFESLKFFHIKNYKKEALLHKIMENGKRLSPAKTLNEIAKYSQHRLSLLPEKYKRFNNPHIYKVGLSSELNERRNHLIEAYKKNENSNHRRRSK</sequence>
<keyword evidence="5 9" id="KW-0436">Ligase</keyword>
<evidence type="ECO:0000256" key="5">
    <source>
        <dbReference type="ARBA" id="ARBA00022598"/>
    </source>
</evidence>
<dbReference type="EMBL" id="CP011126">
    <property type="protein sequence ID" value="AKQ33670.1"/>
    <property type="molecule type" value="Genomic_DNA"/>
</dbReference>
<dbReference type="Pfam" id="PF17767">
    <property type="entry name" value="NAPRTase_N"/>
    <property type="match status" value="1"/>
</dbReference>
<dbReference type="InterPro" id="IPR040727">
    <property type="entry name" value="NAPRTase_N"/>
</dbReference>
<dbReference type="Gene3D" id="3.20.20.70">
    <property type="entry name" value="Aldolase class I"/>
    <property type="match status" value="1"/>
</dbReference>
<accession>A0ABN4HSJ1</accession>
<keyword evidence="7 9" id="KW-0808">Transferase</keyword>
<dbReference type="PIRSF" id="PIRSF000484">
    <property type="entry name" value="NAPRT"/>
    <property type="match status" value="1"/>
</dbReference>
<keyword evidence="13" id="KW-0328">Glycosyltransferase</keyword>
<dbReference type="SUPFAM" id="SSF51690">
    <property type="entry name" value="Nicotinate/Quinolinate PRTase C-terminal domain-like"/>
    <property type="match status" value="1"/>
</dbReference>
<dbReference type="Pfam" id="PF17956">
    <property type="entry name" value="NAPRTase_C"/>
    <property type="match status" value="1"/>
</dbReference>